<gene>
    <name evidence="1" type="ORF">DI598_19355</name>
</gene>
<evidence type="ECO:0000313" key="2">
    <source>
        <dbReference type="Proteomes" id="UP000249645"/>
    </source>
</evidence>
<evidence type="ECO:0000313" key="1">
    <source>
        <dbReference type="EMBL" id="PZP40367.1"/>
    </source>
</evidence>
<protein>
    <submittedName>
        <fullName evidence="1">Uncharacterized protein</fullName>
    </submittedName>
</protein>
<comment type="caution">
    <text evidence="1">The sequence shown here is derived from an EMBL/GenBank/DDBJ whole genome shotgun (WGS) entry which is preliminary data.</text>
</comment>
<sequence length="90" mass="10301">MEKIMRHFAILPNYTYEGRFGTPEGIQGVNWIEVFIAPDDPFNGPKWNPDLNIWEEQSLYASETILRSPNGNLFKITVSDEGKIESEPLS</sequence>
<dbReference type="AlphaFoldDB" id="A0A2W5EFK3"/>
<organism evidence="1 2">
    <name type="scientific">Pseudopedobacter saltans</name>
    <dbReference type="NCBI Taxonomy" id="151895"/>
    <lineage>
        <taxon>Bacteria</taxon>
        <taxon>Pseudomonadati</taxon>
        <taxon>Bacteroidota</taxon>
        <taxon>Sphingobacteriia</taxon>
        <taxon>Sphingobacteriales</taxon>
        <taxon>Sphingobacteriaceae</taxon>
        <taxon>Pseudopedobacter</taxon>
    </lineage>
</organism>
<accession>A0A2W5EFK3</accession>
<dbReference type="EMBL" id="QFOI01000611">
    <property type="protein sequence ID" value="PZP40367.1"/>
    <property type="molecule type" value="Genomic_DNA"/>
</dbReference>
<reference evidence="1 2" key="1">
    <citation type="submission" date="2017-11" db="EMBL/GenBank/DDBJ databases">
        <title>Infants hospitalized years apart are colonized by the same room-sourced microbial strains.</title>
        <authorList>
            <person name="Brooks B."/>
            <person name="Olm M.R."/>
            <person name="Firek B.A."/>
            <person name="Baker R."/>
            <person name="Thomas B.C."/>
            <person name="Morowitz M.J."/>
            <person name="Banfield J.F."/>
        </authorList>
    </citation>
    <scope>NUCLEOTIDE SEQUENCE [LARGE SCALE GENOMIC DNA]</scope>
    <source>
        <strain evidence="1">S2_009_000_R2_76</strain>
    </source>
</reference>
<proteinExistence type="predicted"/>
<dbReference type="Proteomes" id="UP000249645">
    <property type="component" value="Unassembled WGS sequence"/>
</dbReference>
<name>A0A2W5EFK3_9SPHI</name>